<dbReference type="Proteomes" id="UP000002875">
    <property type="component" value="Chromosome"/>
</dbReference>
<reference evidence="6 7" key="1">
    <citation type="submission" date="2011-07" db="EMBL/GenBank/DDBJ databases">
        <title>The complete genome of chromosome of Emticicia oligotrophica DSM 17448.</title>
        <authorList>
            <consortium name="US DOE Joint Genome Institute (JGI-PGF)"/>
            <person name="Lucas S."/>
            <person name="Han J."/>
            <person name="Lapidus A."/>
            <person name="Bruce D."/>
            <person name="Goodwin L."/>
            <person name="Pitluck S."/>
            <person name="Peters L."/>
            <person name="Kyrpides N."/>
            <person name="Mavromatis K."/>
            <person name="Ivanova N."/>
            <person name="Ovchinnikova G."/>
            <person name="Teshima H."/>
            <person name="Detter J.C."/>
            <person name="Tapia R."/>
            <person name="Han C."/>
            <person name="Land M."/>
            <person name="Hauser L."/>
            <person name="Markowitz V."/>
            <person name="Cheng J.-F."/>
            <person name="Hugenholtz P."/>
            <person name="Woyke T."/>
            <person name="Wu D."/>
            <person name="Tindall B."/>
            <person name="Pomrenke H."/>
            <person name="Brambilla E."/>
            <person name="Klenk H.-P."/>
            <person name="Eisen J.A."/>
        </authorList>
    </citation>
    <scope>NUCLEOTIDE SEQUENCE [LARGE SCALE GENOMIC DNA]</scope>
    <source>
        <strain evidence="6 7">DSM 17448</strain>
    </source>
</reference>
<dbReference type="RefSeq" id="WP_015029271.1">
    <property type="nucleotide sequence ID" value="NC_018748.1"/>
</dbReference>
<evidence type="ECO:0000256" key="1">
    <source>
        <dbReference type="ARBA" id="ARBA00022692"/>
    </source>
</evidence>
<organism evidence="6 7">
    <name type="scientific">Emticicia oligotrophica (strain DSM 17448 / CIP 109782 / MTCC 6937 / GPTSA100-15)</name>
    <dbReference type="NCBI Taxonomy" id="929562"/>
    <lineage>
        <taxon>Bacteria</taxon>
        <taxon>Pseudomonadati</taxon>
        <taxon>Bacteroidota</taxon>
        <taxon>Cytophagia</taxon>
        <taxon>Cytophagales</taxon>
        <taxon>Leadbetterellaceae</taxon>
        <taxon>Emticicia</taxon>
    </lineage>
</organism>
<evidence type="ECO:0000256" key="3">
    <source>
        <dbReference type="ARBA" id="ARBA00023136"/>
    </source>
</evidence>
<dbReference type="InterPro" id="IPR052714">
    <property type="entry name" value="MFS_Exporter"/>
</dbReference>
<feature type="transmembrane region" description="Helical" evidence="4">
    <location>
        <begin position="247"/>
        <end position="264"/>
    </location>
</feature>
<evidence type="ECO:0000313" key="7">
    <source>
        <dbReference type="Proteomes" id="UP000002875"/>
    </source>
</evidence>
<protein>
    <submittedName>
        <fullName evidence="6">Major facilitator superfamily MFS_1</fullName>
    </submittedName>
</protein>
<gene>
    <name evidence="6" type="ordered locus">Emtol_2438</name>
</gene>
<keyword evidence="7" id="KW-1185">Reference proteome</keyword>
<feature type="transmembrane region" description="Helical" evidence="4">
    <location>
        <begin position="276"/>
        <end position="294"/>
    </location>
</feature>
<dbReference type="PANTHER" id="PTHR23531">
    <property type="entry name" value="QUINOLENE RESISTANCE PROTEIN NORA"/>
    <property type="match status" value="1"/>
</dbReference>
<dbReference type="CDD" id="cd17489">
    <property type="entry name" value="MFS_YfcJ_like"/>
    <property type="match status" value="1"/>
</dbReference>
<dbReference type="Gene3D" id="1.20.1250.20">
    <property type="entry name" value="MFS general substrate transporter like domains"/>
    <property type="match status" value="2"/>
</dbReference>
<dbReference type="InterPro" id="IPR011701">
    <property type="entry name" value="MFS"/>
</dbReference>
<keyword evidence="3 4" id="KW-0472">Membrane</keyword>
<feature type="transmembrane region" description="Helical" evidence="4">
    <location>
        <begin position="206"/>
        <end position="227"/>
    </location>
</feature>
<dbReference type="InterPro" id="IPR036259">
    <property type="entry name" value="MFS_trans_sf"/>
</dbReference>
<dbReference type="Pfam" id="PF07690">
    <property type="entry name" value="MFS_1"/>
    <property type="match status" value="1"/>
</dbReference>
<feature type="transmembrane region" description="Helical" evidence="4">
    <location>
        <begin position="363"/>
        <end position="384"/>
    </location>
</feature>
<feature type="transmembrane region" description="Helical" evidence="4">
    <location>
        <begin position="335"/>
        <end position="357"/>
    </location>
</feature>
<dbReference type="EMBL" id="CP002961">
    <property type="protein sequence ID" value="AFK03574.1"/>
    <property type="molecule type" value="Genomic_DNA"/>
</dbReference>
<feature type="domain" description="Major facilitator superfamily (MFS) profile" evidence="5">
    <location>
        <begin position="12"/>
        <end position="390"/>
    </location>
</feature>
<dbReference type="SUPFAM" id="SSF103473">
    <property type="entry name" value="MFS general substrate transporter"/>
    <property type="match status" value="1"/>
</dbReference>
<sequence length="394" mass="43234">MRQQSESIFSLQFWLLCISSLVFFTSFNMLVPELPDYLTSLGGADYKGLIISLFTVTAGLSRPFSGRLTDRIGRVPVMAFGSLVCFVCGFFYPLVTAVYPFLFLRLVHGFSTGFKPTGTAAYIADIVPAHRRGEAMGMHGLMGSLGMAFGPALGSWIAATFSLNILFYTSSMFALISIAILYNMKETLPKEQQEKFTLNSLKITKADVFDSSVLPAAVVIFLTYFSYGAIVTLAPDLTKFVGLKNKGIFFMIYTLSSLFIRVVAGKFSDRNGRVSVLRWACMVLIIGMMLPAIVNNVYTFVGSAILFGLALGVISPITQAWTIDLCEEENRGRALATMYISLEAGIGLGAFLSAMIYRNDASRFPIAFAAMGSFAIIALIYLYTPKVRRLKANQ</sequence>
<evidence type="ECO:0000259" key="5">
    <source>
        <dbReference type="PROSITE" id="PS50850"/>
    </source>
</evidence>
<feature type="transmembrane region" description="Helical" evidence="4">
    <location>
        <begin position="12"/>
        <end position="31"/>
    </location>
</feature>
<evidence type="ECO:0000256" key="2">
    <source>
        <dbReference type="ARBA" id="ARBA00022989"/>
    </source>
</evidence>
<feature type="transmembrane region" description="Helical" evidence="4">
    <location>
        <begin position="300"/>
        <end position="323"/>
    </location>
</feature>
<name>A0ABM5N2M6_EMTOG</name>
<dbReference type="InterPro" id="IPR020846">
    <property type="entry name" value="MFS_dom"/>
</dbReference>
<accession>A0ABM5N2M6</accession>
<dbReference type="PANTHER" id="PTHR23531:SF1">
    <property type="entry name" value="QUINOLENE RESISTANCE PROTEIN NORA"/>
    <property type="match status" value="1"/>
</dbReference>
<keyword evidence="2 4" id="KW-1133">Transmembrane helix</keyword>
<dbReference type="PROSITE" id="PS50850">
    <property type="entry name" value="MFS"/>
    <property type="match status" value="1"/>
</dbReference>
<proteinExistence type="predicted"/>
<keyword evidence="1 4" id="KW-0812">Transmembrane</keyword>
<feature type="transmembrane region" description="Helical" evidence="4">
    <location>
        <begin position="165"/>
        <end position="185"/>
    </location>
</feature>
<feature type="transmembrane region" description="Helical" evidence="4">
    <location>
        <begin position="46"/>
        <end position="65"/>
    </location>
</feature>
<evidence type="ECO:0000256" key="4">
    <source>
        <dbReference type="SAM" id="Phobius"/>
    </source>
</evidence>
<evidence type="ECO:0000313" key="6">
    <source>
        <dbReference type="EMBL" id="AFK03574.1"/>
    </source>
</evidence>
<feature type="transmembrane region" description="Helical" evidence="4">
    <location>
        <begin position="77"/>
        <end position="95"/>
    </location>
</feature>